<proteinExistence type="predicted"/>
<sequence length="157" mass="17481">MHLGLRKTVDCSPDDLWDAIRSPEGLVRVSAPLVRVTPDGDRPFPARWPEGDFSVRMSALGVLPMGVSLIRISYAERDDGVRVMTDAGGPRTGPLALFVRGWRHRLAVSAAPGGRALYRDRLELKGPLAALAWPALWAFWQWRGWRLNGVSRRFGPK</sequence>
<dbReference type="RefSeq" id="WP_386672619.1">
    <property type="nucleotide sequence ID" value="NZ_JBHLTG010000006.1"/>
</dbReference>
<evidence type="ECO:0000313" key="1">
    <source>
        <dbReference type="EMBL" id="MFC0680667.1"/>
    </source>
</evidence>
<reference evidence="1 2" key="1">
    <citation type="submission" date="2024-09" db="EMBL/GenBank/DDBJ databases">
        <authorList>
            <person name="Sun Q."/>
            <person name="Mori K."/>
        </authorList>
    </citation>
    <scope>NUCLEOTIDE SEQUENCE [LARGE SCALE GENOMIC DNA]</scope>
    <source>
        <strain evidence="1 2">KCTC 23076</strain>
    </source>
</reference>
<evidence type="ECO:0000313" key="2">
    <source>
        <dbReference type="Proteomes" id="UP001589896"/>
    </source>
</evidence>
<organism evidence="1 2">
    <name type="scientific">Lysobacter korlensis</name>
    <dbReference type="NCBI Taxonomy" id="553636"/>
    <lineage>
        <taxon>Bacteria</taxon>
        <taxon>Pseudomonadati</taxon>
        <taxon>Pseudomonadota</taxon>
        <taxon>Gammaproteobacteria</taxon>
        <taxon>Lysobacterales</taxon>
        <taxon>Lysobacteraceae</taxon>
        <taxon>Lysobacter</taxon>
    </lineage>
</organism>
<evidence type="ECO:0008006" key="3">
    <source>
        <dbReference type="Google" id="ProtNLM"/>
    </source>
</evidence>
<accession>A0ABV6RW61</accession>
<name>A0ABV6RW61_9GAMM</name>
<dbReference type="EMBL" id="JBHLTG010000006">
    <property type="protein sequence ID" value="MFC0680667.1"/>
    <property type="molecule type" value="Genomic_DNA"/>
</dbReference>
<dbReference type="SUPFAM" id="SSF55961">
    <property type="entry name" value="Bet v1-like"/>
    <property type="match status" value="1"/>
</dbReference>
<protein>
    <recommendedName>
        <fullName evidence="3">Polyketide cyclase</fullName>
    </recommendedName>
</protein>
<comment type="caution">
    <text evidence="1">The sequence shown here is derived from an EMBL/GenBank/DDBJ whole genome shotgun (WGS) entry which is preliminary data.</text>
</comment>
<dbReference type="Proteomes" id="UP001589896">
    <property type="component" value="Unassembled WGS sequence"/>
</dbReference>
<keyword evidence="2" id="KW-1185">Reference proteome</keyword>
<gene>
    <name evidence="1" type="ORF">ACFFGH_22785</name>
</gene>